<dbReference type="EMBL" id="CP019062">
    <property type="protein sequence ID" value="AVF34866.1"/>
    <property type="molecule type" value="Genomic_DNA"/>
</dbReference>
<keyword evidence="2" id="KW-1185">Reference proteome</keyword>
<dbReference type="KEGG" id="rox:BV494_07930"/>
<gene>
    <name evidence="1" type="ORF">BV494_07930</name>
</gene>
<name>A0A2L1UPK2_9GAMM</name>
<dbReference type="AlphaFoldDB" id="A0A2L1UPK2"/>
<evidence type="ECO:0000313" key="1">
    <source>
        <dbReference type="EMBL" id="AVF34866.1"/>
    </source>
</evidence>
<dbReference type="Proteomes" id="UP000239197">
    <property type="component" value="Chromosome"/>
</dbReference>
<protein>
    <submittedName>
        <fullName evidence="1">Chromosome partitioning protein ParB</fullName>
    </submittedName>
</protein>
<evidence type="ECO:0000313" key="2">
    <source>
        <dbReference type="Proteomes" id="UP000239197"/>
    </source>
</evidence>
<sequence>MIQGKLISSQRYLDRKKVADKALRFKLFRVSIYPVLLRGVQYTVLMDGHHNLAAAKLAEVEPVYIGPPKKIVKIFSKMTVREIEVMLINNLTDCDYYFVDTGEVVDHLLKPEYQTCN</sequence>
<proteinExistence type="predicted"/>
<dbReference type="OrthoDB" id="6625962at2"/>
<reference evidence="2" key="1">
    <citation type="submission" date="2017-01" db="EMBL/GenBank/DDBJ databases">
        <title>Genome sequence of Rouxiella sp. ERMR1:05.</title>
        <authorList>
            <person name="Kumar R."/>
            <person name="Singh D."/>
            <person name="Kumar S."/>
        </authorList>
    </citation>
    <scope>NUCLEOTIDE SEQUENCE [LARGE SCALE GENOMIC DNA]</scope>
    <source>
        <strain evidence="2">ERMR1:05</strain>
    </source>
</reference>
<accession>A0A2L1UPK2</accession>
<organism evidence="1 2">
    <name type="scientific">Rahnella sikkimica</name>
    <dbReference type="NCBI Taxonomy" id="1805933"/>
    <lineage>
        <taxon>Bacteria</taxon>
        <taxon>Pseudomonadati</taxon>
        <taxon>Pseudomonadota</taxon>
        <taxon>Gammaproteobacteria</taxon>
        <taxon>Enterobacterales</taxon>
        <taxon>Yersiniaceae</taxon>
        <taxon>Rahnella</taxon>
    </lineage>
</organism>
<dbReference type="RefSeq" id="WP_104922383.1">
    <property type="nucleotide sequence ID" value="NZ_CP019062.1"/>
</dbReference>